<reference evidence="3 4" key="1">
    <citation type="journal article" date="2017" name="Gigascience">
        <title>Draft genome of the honey bee ectoparasitic mite, Tropilaelaps mercedesae, is shaped by the parasitic life history.</title>
        <authorList>
            <person name="Dong X."/>
            <person name="Armstrong S.D."/>
            <person name="Xia D."/>
            <person name="Makepeace B.L."/>
            <person name="Darby A.C."/>
            <person name="Kadowaki T."/>
        </authorList>
    </citation>
    <scope>NUCLEOTIDE SEQUENCE [LARGE SCALE GENOMIC DNA]</scope>
    <source>
        <strain evidence="3">Wuxi-XJTLU</strain>
    </source>
</reference>
<feature type="compositionally biased region" description="Low complexity" evidence="1">
    <location>
        <begin position="83"/>
        <end position="103"/>
    </location>
</feature>
<gene>
    <name evidence="3" type="ORF">BIW11_06346</name>
</gene>
<name>A0A1V9XYJ0_9ACAR</name>
<keyword evidence="4" id="KW-1185">Reference proteome</keyword>
<dbReference type="OrthoDB" id="10599703at2759"/>
<keyword evidence="2" id="KW-0732">Signal</keyword>
<feature type="region of interest" description="Disordered" evidence="1">
    <location>
        <begin position="55"/>
        <end position="105"/>
    </location>
</feature>
<dbReference type="AlphaFoldDB" id="A0A1V9XYJ0"/>
<dbReference type="InParanoid" id="A0A1V9XYJ0"/>
<comment type="caution">
    <text evidence="3">The sequence shown here is derived from an EMBL/GenBank/DDBJ whole genome shotgun (WGS) entry which is preliminary data.</text>
</comment>
<organism evidence="3 4">
    <name type="scientific">Tropilaelaps mercedesae</name>
    <dbReference type="NCBI Taxonomy" id="418985"/>
    <lineage>
        <taxon>Eukaryota</taxon>
        <taxon>Metazoa</taxon>
        <taxon>Ecdysozoa</taxon>
        <taxon>Arthropoda</taxon>
        <taxon>Chelicerata</taxon>
        <taxon>Arachnida</taxon>
        <taxon>Acari</taxon>
        <taxon>Parasitiformes</taxon>
        <taxon>Mesostigmata</taxon>
        <taxon>Gamasina</taxon>
        <taxon>Dermanyssoidea</taxon>
        <taxon>Laelapidae</taxon>
        <taxon>Tropilaelaps</taxon>
    </lineage>
</organism>
<feature type="compositionally biased region" description="Low complexity" evidence="1">
    <location>
        <begin position="201"/>
        <end position="218"/>
    </location>
</feature>
<sequence length="274" mass="29665">MRSCILVALLLLSVCVLTSAQEAQLTRRSTSTDHLDRLSRDELLDILGRLEGSASRKNEPAKYPYSRRSTYTSVRAPPRTNYSTSSPSTLLRSTTRRPVPSSSGIDDLIQKYKTQKGQPSSPTVDLSLRRLENNGRLAPSTPSSRFNYAGSNYASNSRYASATSSYGSWMSSGRSSSLPYPTSYNSALYPTREPTYPPYPSSADSSYPTSYGSSGHSPLSQPSYGSRGSSLYNGSSYPKHSGGYSPSGTFGGAAPKYVTTTKKPKKGFLSKIFG</sequence>
<evidence type="ECO:0000313" key="4">
    <source>
        <dbReference type="Proteomes" id="UP000192247"/>
    </source>
</evidence>
<accession>A0A1V9XYJ0</accession>
<feature type="signal peptide" evidence="2">
    <location>
        <begin position="1"/>
        <end position="20"/>
    </location>
</feature>
<evidence type="ECO:0000256" key="2">
    <source>
        <dbReference type="SAM" id="SignalP"/>
    </source>
</evidence>
<protein>
    <submittedName>
        <fullName evidence="3">Uncharacterized protein</fullName>
    </submittedName>
</protein>
<evidence type="ECO:0000313" key="3">
    <source>
        <dbReference type="EMBL" id="OQR78531.1"/>
    </source>
</evidence>
<dbReference type="Proteomes" id="UP000192247">
    <property type="component" value="Unassembled WGS sequence"/>
</dbReference>
<feature type="region of interest" description="Disordered" evidence="1">
    <location>
        <begin position="195"/>
        <end position="238"/>
    </location>
</feature>
<feature type="compositionally biased region" description="Polar residues" evidence="1">
    <location>
        <begin position="219"/>
        <end position="238"/>
    </location>
</feature>
<dbReference type="EMBL" id="MNPL01002126">
    <property type="protein sequence ID" value="OQR78531.1"/>
    <property type="molecule type" value="Genomic_DNA"/>
</dbReference>
<feature type="chain" id="PRO_5012484015" evidence="2">
    <location>
        <begin position="21"/>
        <end position="274"/>
    </location>
</feature>
<proteinExistence type="predicted"/>
<evidence type="ECO:0000256" key="1">
    <source>
        <dbReference type="SAM" id="MobiDB-lite"/>
    </source>
</evidence>